<dbReference type="PANTHER" id="PTHR43071">
    <property type="entry name" value="2-AMINO-4-HYDROXY-6-HYDROXYMETHYLDIHYDROPTERIDINE PYROPHOSPHOKINASE"/>
    <property type="match status" value="1"/>
</dbReference>
<evidence type="ECO:0000256" key="5">
    <source>
        <dbReference type="ARBA" id="ARBA00022679"/>
    </source>
</evidence>
<evidence type="ECO:0000313" key="14">
    <source>
        <dbReference type="EMBL" id="VEG12461.1"/>
    </source>
</evidence>
<dbReference type="GO" id="GO:0016301">
    <property type="term" value="F:kinase activity"/>
    <property type="evidence" value="ECO:0007669"/>
    <property type="project" value="UniProtKB-KW"/>
</dbReference>
<dbReference type="InterPro" id="IPR035907">
    <property type="entry name" value="Hppk_sf"/>
</dbReference>
<evidence type="ECO:0000313" key="15">
    <source>
        <dbReference type="Proteomes" id="UP000274100"/>
    </source>
</evidence>
<dbReference type="Proteomes" id="UP000274100">
    <property type="component" value="Chromosome"/>
</dbReference>
<evidence type="ECO:0000259" key="13">
    <source>
        <dbReference type="PROSITE" id="PS00794"/>
    </source>
</evidence>
<dbReference type="InterPro" id="IPR000550">
    <property type="entry name" value="Hppk"/>
</dbReference>
<dbReference type="SUPFAM" id="SSF55083">
    <property type="entry name" value="6-hydroxymethyl-7,8-dihydropterin pyrophosphokinase, HPPK"/>
    <property type="match status" value="1"/>
</dbReference>
<protein>
    <recommendedName>
        <fullName evidence="4">2-amino-4-hydroxy-6-hydroxymethyldihydropteridine pyrophosphokinase</fullName>
        <ecNumber evidence="3">2.7.6.3</ecNumber>
    </recommendedName>
    <alternativeName>
        <fullName evidence="11">6-hydroxymethyl-7,8-dihydropterin pyrophosphokinase</fullName>
    </alternativeName>
    <alternativeName>
        <fullName evidence="12">7,8-dihydro-6-hydroxymethylpterin-pyrophosphokinase</fullName>
    </alternativeName>
</protein>
<evidence type="ECO:0000256" key="9">
    <source>
        <dbReference type="ARBA" id="ARBA00022909"/>
    </source>
</evidence>
<dbReference type="Pfam" id="PF01288">
    <property type="entry name" value="HPPK"/>
    <property type="match status" value="1"/>
</dbReference>
<keyword evidence="6" id="KW-0547">Nucleotide-binding</keyword>
<accession>A0A3S4UT90</accession>
<evidence type="ECO:0000256" key="6">
    <source>
        <dbReference type="ARBA" id="ARBA00022741"/>
    </source>
</evidence>
<keyword evidence="5 14" id="KW-0808">Transferase</keyword>
<evidence type="ECO:0000256" key="2">
    <source>
        <dbReference type="ARBA" id="ARBA00005810"/>
    </source>
</evidence>
<comment type="similarity">
    <text evidence="2">Belongs to the HPPK family.</text>
</comment>
<organism evidence="14 15">
    <name type="scientific">Moraxella cuniculi</name>
    <dbReference type="NCBI Taxonomy" id="34061"/>
    <lineage>
        <taxon>Bacteria</taxon>
        <taxon>Pseudomonadati</taxon>
        <taxon>Pseudomonadota</taxon>
        <taxon>Gammaproteobacteria</taxon>
        <taxon>Moraxellales</taxon>
        <taxon>Moraxellaceae</taxon>
        <taxon>Moraxella</taxon>
    </lineage>
</organism>
<dbReference type="UniPathway" id="UPA00077">
    <property type="reaction ID" value="UER00155"/>
</dbReference>
<dbReference type="GO" id="GO:0005524">
    <property type="term" value="F:ATP binding"/>
    <property type="evidence" value="ECO:0007669"/>
    <property type="project" value="UniProtKB-KW"/>
</dbReference>
<keyword evidence="8" id="KW-0067">ATP-binding</keyword>
<dbReference type="GO" id="GO:0046656">
    <property type="term" value="P:folic acid biosynthetic process"/>
    <property type="evidence" value="ECO:0007669"/>
    <property type="project" value="UniProtKB-KW"/>
</dbReference>
<dbReference type="AlphaFoldDB" id="A0A3S4UT90"/>
<dbReference type="RefSeq" id="WP_259772334.1">
    <property type="nucleotide sequence ID" value="NZ_LR134343.1"/>
</dbReference>
<dbReference type="KEGG" id="mcun:NCTC10297_00383"/>
<dbReference type="PROSITE" id="PS00794">
    <property type="entry name" value="HPPK"/>
    <property type="match status" value="1"/>
</dbReference>
<reference evidence="14 15" key="1">
    <citation type="submission" date="2018-12" db="EMBL/GenBank/DDBJ databases">
        <authorList>
            <consortium name="Pathogen Informatics"/>
        </authorList>
    </citation>
    <scope>NUCLEOTIDE SEQUENCE [LARGE SCALE GENOMIC DNA]</scope>
    <source>
        <strain evidence="14 15">NCTC10297</strain>
    </source>
</reference>
<evidence type="ECO:0000256" key="8">
    <source>
        <dbReference type="ARBA" id="ARBA00022840"/>
    </source>
</evidence>
<name>A0A3S4UT90_9GAMM</name>
<gene>
    <name evidence="14" type="primary">folK</name>
    <name evidence="14" type="ORF">NCTC10297_00383</name>
</gene>
<dbReference type="EMBL" id="LR134343">
    <property type="protein sequence ID" value="VEG12461.1"/>
    <property type="molecule type" value="Genomic_DNA"/>
</dbReference>
<evidence type="ECO:0000256" key="7">
    <source>
        <dbReference type="ARBA" id="ARBA00022777"/>
    </source>
</evidence>
<evidence type="ECO:0000256" key="11">
    <source>
        <dbReference type="ARBA" id="ARBA00029766"/>
    </source>
</evidence>
<dbReference type="CDD" id="cd00483">
    <property type="entry name" value="HPPK"/>
    <property type="match status" value="1"/>
</dbReference>
<comment type="function">
    <text evidence="10">Catalyzes the transfer of pyrophosphate from adenosine triphosphate (ATP) to 6-hydroxymethyl-7,8-dihydropterin, an enzymatic step in folate biosynthesis pathway.</text>
</comment>
<feature type="domain" description="7,8-dihydro-6-hydroxymethylpterin-pyrophosphokinase" evidence="13">
    <location>
        <begin position="93"/>
        <end position="104"/>
    </location>
</feature>
<dbReference type="PANTHER" id="PTHR43071:SF1">
    <property type="entry name" value="2-AMINO-4-HYDROXY-6-HYDROXYMETHYLDIHYDROPTERIDINE PYROPHOSPHOKINASE"/>
    <property type="match status" value="1"/>
</dbReference>
<keyword evidence="9" id="KW-0289">Folate biosynthesis</keyword>
<sequence length="173" mass="19419">MMKRCYLGLGANLGNELGTPIDHLCRAVQTVCQSPAFDEVRVSSLYRSVAYGVTDQPDFYNAVLTAKTSLDAFELLDFCQSMEQAAARVRLRHWGERSLDVDVLLYEDMQIDSERLTIPHRELALRNFVLVPLYELDAAITIAGVPIADNPLSRDMTGLVRLEADFANWANHD</sequence>
<evidence type="ECO:0000256" key="4">
    <source>
        <dbReference type="ARBA" id="ARBA00016218"/>
    </source>
</evidence>
<dbReference type="NCBIfam" id="TIGR01498">
    <property type="entry name" value="folK"/>
    <property type="match status" value="1"/>
</dbReference>
<proteinExistence type="inferred from homology"/>
<evidence type="ECO:0000256" key="12">
    <source>
        <dbReference type="ARBA" id="ARBA00033413"/>
    </source>
</evidence>
<evidence type="ECO:0000256" key="1">
    <source>
        <dbReference type="ARBA" id="ARBA00005051"/>
    </source>
</evidence>
<dbReference type="GO" id="GO:0003848">
    <property type="term" value="F:2-amino-4-hydroxy-6-hydroxymethyldihydropteridine diphosphokinase activity"/>
    <property type="evidence" value="ECO:0007669"/>
    <property type="project" value="UniProtKB-EC"/>
</dbReference>
<keyword evidence="7 14" id="KW-0418">Kinase</keyword>
<evidence type="ECO:0000256" key="3">
    <source>
        <dbReference type="ARBA" id="ARBA00013253"/>
    </source>
</evidence>
<evidence type="ECO:0000256" key="10">
    <source>
        <dbReference type="ARBA" id="ARBA00029409"/>
    </source>
</evidence>
<dbReference type="Gene3D" id="3.30.70.560">
    <property type="entry name" value="7,8-Dihydro-6-hydroxymethylpterin-pyrophosphokinase HPPK"/>
    <property type="match status" value="1"/>
</dbReference>
<dbReference type="GO" id="GO:0046654">
    <property type="term" value="P:tetrahydrofolate biosynthetic process"/>
    <property type="evidence" value="ECO:0007669"/>
    <property type="project" value="UniProtKB-UniPathway"/>
</dbReference>
<comment type="pathway">
    <text evidence="1">Cofactor biosynthesis; tetrahydrofolate biosynthesis; 2-amino-4-hydroxy-6-hydroxymethyl-7,8-dihydropteridine diphosphate from 7,8-dihydroneopterin triphosphate: step 4/4.</text>
</comment>
<dbReference type="EC" id="2.7.6.3" evidence="3"/>